<proteinExistence type="predicted"/>
<accession>A0AAD3RPU5</accession>
<dbReference type="EMBL" id="BSEH01000022">
    <property type="protein sequence ID" value="GLJ56543.1"/>
    <property type="molecule type" value="Genomic_DNA"/>
</dbReference>
<reference evidence="1" key="1">
    <citation type="submission" date="2022-12" db="EMBL/GenBank/DDBJ databases">
        <title>Chromosome-Level Genome Assembly of Japanese Cedar (Cryptomeriajaponica D. Don).</title>
        <authorList>
            <person name="Fujino T."/>
            <person name="Yamaguchi K."/>
            <person name="Yokoyama T."/>
            <person name="Hamanaka T."/>
            <person name="Harazono Y."/>
            <person name="Kamada H."/>
            <person name="Kobayashi W."/>
            <person name="Ujino-Ihara T."/>
            <person name="Uchiyama K."/>
            <person name="Matsumoto A."/>
            <person name="Izuno A."/>
            <person name="Tsumura Y."/>
            <person name="Toyoda A."/>
            <person name="Shigenobu S."/>
            <person name="Moriguchi Y."/>
            <person name="Ueno S."/>
            <person name="Kasahara M."/>
        </authorList>
    </citation>
    <scope>NUCLEOTIDE SEQUENCE</scope>
</reference>
<dbReference type="Proteomes" id="UP001234787">
    <property type="component" value="Unassembled WGS sequence"/>
</dbReference>
<dbReference type="AlphaFoldDB" id="A0AAD3RPU5"/>
<organism evidence="1 2">
    <name type="scientific">Cryptomeria japonica</name>
    <name type="common">Japanese cedar</name>
    <name type="synonym">Cupressus japonica</name>
    <dbReference type="NCBI Taxonomy" id="3369"/>
    <lineage>
        <taxon>Eukaryota</taxon>
        <taxon>Viridiplantae</taxon>
        <taxon>Streptophyta</taxon>
        <taxon>Embryophyta</taxon>
        <taxon>Tracheophyta</taxon>
        <taxon>Spermatophyta</taxon>
        <taxon>Pinopsida</taxon>
        <taxon>Pinidae</taxon>
        <taxon>Conifers II</taxon>
        <taxon>Cupressales</taxon>
        <taxon>Cupressaceae</taxon>
        <taxon>Cryptomeria</taxon>
    </lineage>
</organism>
<gene>
    <name evidence="1" type="ORF">SUGI_1227310</name>
</gene>
<evidence type="ECO:0000313" key="1">
    <source>
        <dbReference type="EMBL" id="GLJ56543.1"/>
    </source>
</evidence>
<keyword evidence="2" id="KW-1185">Reference proteome</keyword>
<name>A0AAD3RPU5_CRYJA</name>
<sequence>MTMDLDLLVYVGFVTGLPLNVMGELKLSIGMDLTDCWDELSRVSAASTLFFAVAPPSSDRDSYVAAVPDASAIGSASIASIGGAGGVPKETLGLARLYT</sequence>
<evidence type="ECO:0000313" key="2">
    <source>
        <dbReference type="Proteomes" id="UP001234787"/>
    </source>
</evidence>
<protein>
    <submittedName>
        <fullName evidence="1">Uncharacterized protein</fullName>
    </submittedName>
</protein>
<comment type="caution">
    <text evidence="1">The sequence shown here is derived from an EMBL/GenBank/DDBJ whole genome shotgun (WGS) entry which is preliminary data.</text>
</comment>